<evidence type="ECO:0000256" key="16">
    <source>
        <dbReference type="ARBA" id="ARBA00034104"/>
    </source>
</evidence>
<evidence type="ECO:0000256" key="6">
    <source>
        <dbReference type="ARBA" id="ARBA00022989"/>
    </source>
</evidence>
<evidence type="ECO:0000259" key="19">
    <source>
        <dbReference type="Pfam" id="PF02932"/>
    </source>
</evidence>
<dbReference type="CDD" id="cd18997">
    <property type="entry name" value="LGIC_ECD_nAChR"/>
    <property type="match status" value="1"/>
</dbReference>
<evidence type="ECO:0000259" key="18">
    <source>
        <dbReference type="Pfam" id="PF02931"/>
    </source>
</evidence>
<keyword evidence="4 17" id="KW-0812">Transmembrane</keyword>
<dbReference type="WBParaSite" id="Pan_g12104.t1">
    <property type="protein sequence ID" value="Pan_g12104.t1"/>
    <property type="gene ID" value="Pan_g12104"/>
</dbReference>
<keyword evidence="11" id="KW-0675">Receptor</keyword>
<dbReference type="Pfam" id="PF02931">
    <property type="entry name" value="Neur_chan_LBD"/>
    <property type="match status" value="1"/>
</dbReference>
<proteinExistence type="inferred from homology"/>
<reference evidence="21" key="2">
    <citation type="submission" date="2020-10" db="UniProtKB">
        <authorList>
            <consortium name="WormBaseParasite"/>
        </authorList>
    </citation>
    <scope>IDENTIFICATION</scope>
</reference>
<evidence type="ECO:0000256" key="15">
    <source>
        <dbReference type="ARBA" id="ARBA00023303"/>
    </source>
</evidence>
<evidence type="ECO:0000256" key="3">
    <source>
        <dbReference type="ARBA" id="ARBA00022475"/>
    </source>
</evidence>
<dbReference type="InterPro" id="IPR036734">
    <property type="entry name" value="Neur_chan_lig-bd_sf"/>
</dbReference>
<dbReference type="GO" id="GO:0045211">
    <property type="term" value="C:postsynaptic membrane"/>
    <property type="evidence" value="ECO:0007669"/>
    <property type="project" value="UniProtKB-SubCell"/>
</dbReference>
<keyword evidence="2" id="KW-0813">Transport</keyword>
<name>A0A7E4ZR34_PANRE</name>
<dbReference type="FunFam" id="1.20.58.390:FF:000043">
    <property type="entry name" value="AcetylCholine Receptor"/>
    <property type="match status" value="1"/>
</dbReference>
<evidence type="ECO:0000256" key="8">
    <source>
        <dbReference type="ARBA" id="ARBA00023065"/>
    </source>
</evidence>
<keyword evidence="14" id="KW-1071">Ligand-gated ion channel</keyword>
<dbReference type="Gene3D" id="1.20.58.390">
    <property type="entry name" value="Neurotransmitter-gated ion-channel transmembrane domain"/>
    <property type="match status" value="1"/>
</dbReference>
<keyword evidence="8" id="KW-0406">Ion transport</keyword>
<dbReference type="NCBIfam" id="TIGR00860">
    <property type="entry name" value="LIC"/>
    <property type="match status" value="1"/>
</dbReference>
<sequence length="518" mass="59573">MYLAHACRSHNALTQTRCLPNDPPSTSMYSHVLSHCPQTDSDQPISMNTLISDGNVQVTKCSTTSLIRCVCYLCITVSTAPEESQLYIDLLTNYNVYVRPVAHATENVSVTIGLFLQQIVNVDEKNQKVEVNAWIKATWYDPKLSWDPKKYAGIQDVRFKPNQIWTPDILLYNSVADEFDSLYAANVLVYYDGLCTWIPPGIFKFSTQIHITWFPFDEQICALKFGSWSYDGSKLDLVLAEEENGFDLSTYIRNGEWELTDKHAERHIMYYKCCPEPYFDIVFSFKIQRKTLYYGFNLIVPCIAITLLTIIGFTYPAEAGEKISIQINVLLSICIFQNYVSEMSPATSEAIPFLGTYFLFTILTVAISVVGTVVIVNIYNRTTKTHHMAPVMIKVFLRYMPWAMMMKAPRKRYKPREHFSELHYRRVSRPTDTLKEILALRQQSFDTIPLKKLAQLLVLEKMLDDVKQMNAMSRNEFNDDLDAHEWRYMSTVIDRISLYCCASFIVLSTVALFLSAVM</sequence>
<organism evidence="20 21">
    <name type="scientific">Panagrellus redivivus</name>
    <name type="common">Microworm</name>
    <dbReference type="NCBI Taxonomy" id="6233"/>
    <lineage>
        <taxon>Eukaryota</taxon>
        <taxon>Metazoa</taxon>
        <taxon>Ecdysozoa</taxon>
        <taxon>Nematoda</taxon>
        <taxon>Chromadorea</taxon>
        <taxon>Rhabditida</taxon>
        <taxon>Tylenchina</taxon>
        <taxon>Panagrolaimomorpha</taxon>
        <taxon>Panagrolaimoidea</taxon>
        <taxon>Panagrolaimidae</taxon>
        <taxon>Panagrellus</taxon>
    </lineage>
</organism>
<evidence type="ECO:0000256" key="13">
    <source>
        <dbReference type="ARBA" id="ARBA00023257"/>
    </source>
</evidence>
<feature type="transmembrane region" description="Helical" evidence="17">
    <location>
        <begin position="292"/>
        <end position="317"/>
    </location>
</feature>
<dbReference type="PRINTS" id="PR00254">
    <property type="entry name" value="NICOTINICR"/>
</dbReference>
<feature type="transmembrane region" description="Helical" evidence="17">
    <location>
        <begin position="353"/>
        <end position="376"/>
    </location>
</feature>
<evidence type="ECO:0000256" key="7">
    <source>
        <dbReference type="ARBA" id="ARBA00023018"/>
    </source>
</evidence>
<reference evidence="20" key="1">
    <citation type="journal article" date="2013" name="Genetics">
        <title>The draft genome and transcriptome of Panagrellus redivivus are shaped by the harsh demands of a free-living lifestyle.</title>
        <authorList>
            <person name="Srinivasan J."/>
            <person name="Dillman A.R."/>
            <person name="Macchietto M.G."/>
            <person name="Heikkinen L."/>
            <person name="Lakso M."/>
            <person name="Fracchia K.M."/>
            <person name="Antoshechkin I."/>
            <person name="Mortazavi A."/>
            <person name="Wong G."/>
            <person name="Sternberg P.W."/>
        </authorList>
    </citation>
    <scope>NUCLEOTIDE SEQUENCE [LARGE SCALE GENOMIC DNA]</scope>
    <source>
        <strain evidence="20">MT8872</strain>
    </source>
</reference>
<dbReference type="InterPro" id="IPR036719">
    <property type="entry name" value="Neuro-gated_channel_TM_sf"/>
</dbReference>
<dbReference type="AlphaFoldDB" id="A0A7E4ZR34"/>
<evidence type="ECO:0000256" key="9">
    <source>
        <dbReference type="ARBA" id="ARBA00023136"/>
    </source>
</evidence>
<feature type="domain" description="Neurotransmitter-gated ion-channel ligand-binding" evidence="18">
    <location>
        <begin position="83"/>
        <end position="291"/>
    </location>
</feature>
<dbReference type="InterPro" id="IPR038050">
    <property type="entry name" value="Neuro_actylchol_rec"/>
</dbReference>
<dbReference type="CDD" id="cd19051">
    <property type="entry name" value="LGIC_TM_cation"/>
    <property type="match status" value="1"/>
</dbReference>
<accession>A0A7E4ZR34</accession>
<evidence type="ECO:0000313" key="20">
    <source>
        <dbReference type="Proteomes" id="UP000492821"/>
    </source>
</evidence>
<feature type="domain" description="Neurotransmitter-gated ion-channel transmembrane" evidence="19">
    <location>
        <begin position="298"/>
        <end position="513"/>
    </location>
</feature>
<keyword evidence="20" id="KW-1185">Reference proteome</keyword>
<evidence type="ECO:0000256" key="5">
    <source>
        <dbReference type="ARBA" id="ARBA00022729"/>
    </source>
</evidence>
<keyword evidence="10" id="KW-1015">Disulfide bond</keyword>
<dbReference type="Proteomes" id="UP000492821">
    <property type="component" value="Unassembled WGS sequence"/>
</dbReference>
<feature type="transmembrane region" description="Helical" evidence="17">
    <location>
        <begin position="496"/>
        <end position="517"/>
    </location>
</feature>
<comment type="subcellular location">
    <subcellularLocation>
        <location evidence="16">Postsynaptic cell membrane</location>
        <topology evidence="16">Multi-pass membrane protein</topology>
    </subcellularLocation>
</comment>
<dbReference type="Pfam" id="PF02932">
    <property type="entry name" value="Neur_chan_memb"/>
    <property type="match status" value="1"/>
</dbReference>
<keyword evidence="7" id="KW-0770">Synapse</keyword>
<dbReference type="InterPro" id="IPR002394">
    <property type="entry name" value="Nicotinic_acetylcholine_rcpt"/>
</dbReference>
<dbReference type="PRINTS" id="PR00252">
    <property type="entry name" value="NRIONCHANNEL"/>
</dbReference>
<keyword evidence="9 17" id="KW-0472">Membrane</keyword>
<comment type="similarity">
    <text evidence="1">Belongs to the ligand-gated ion channel (TC 1.A.9) family. Acetylcholine receptor (TC 1.A.9.1) subfamily.</text>
</comment>
<dbReference type="FunFam" id="2.70.170.10:FF:000016">
    <property type="entry name" value="Nicotinic acetylcholine receptor subunit"/>
    <property type="match status" value="1"/>
</dbReference>
<keyword evidence="12" id="KW-0325">Glycoprotein</keyword>
<evidence type="ECO:0000256" key="17">
    <source>
        <dbReference type="SAM" id="Phobius"/>
    </source>
</evidence>
<evidence type="ECO:0000256" key="4">
    <source>
        <dbReference type="ARBA" id="ARBA00022692"/>
    </source>
</evidence>
<keyword evidence="15" id="KW-0407">Ion channel</keyword>
<dbReference type="GO" id="GO:0004888">
    <property type="term" value="F:transmembrane signaling receptor activity"/>
    <property type="evidence" value="ECO:0007669"/>
    <property type="project" value="InterPro"/>
</dbReference>
<dbReference type="GO" id="GO:0022848">
    <property type="term" value="F:acetylcholine-gated monoatomic cation-selective channel activity"/>
    <property type="evidence" value="ECO:0007669"/>
    <property type="project" value="InterPro"/>
</dbReference>
<evidence type="ECO:0000313" key="21">
    <source>
        <dbReference type="WBParaSite" id="Pan_g12104.t1"/>
    </source>
</evidence>
<evidence type="ECO:0000256" key="12">
    <source>
        <dbReference type="ARBA" id="ARBA00023180"/>
    </source>
</evidence>
<dbReference type="SUPFAM" id="SSF90112">
    <property type="entry name" value="Neurotransmitter-gated ion-channel transmembrane pore"/>
    <property type="match status" value="1"/>
</dbReference>
<dbReference type="PANTHER" id="PTHR18945">
    <property type="entry name" value="NEUROTRANSMITTER GATED ION CHANNEL"/>
    <property type="match status" value="1"/>
</dbReference>
<keyword evidence="6 17" id="KW-1133">Transmembrane helix</keyword>
<keyword evidence="5" id="KW-0732">Signal</keyword>
<dbReference type="Gene3D" id="2.70.170.10">
    <property type="entry name" value="Neurotransmitter-gated ion-channel ligand-binding domain"/>
    <property type="match status" value="1"/>
</dbReference>
<keyword evidence="3" id="KW-1003">Cell membrane</keyword>
<evidence type="ECO:0000256" key="11">
    <source>
        <dbReference type="ARBA" id="ARBA00023170"/>
    </source>
</evidence>
<protein>
    <submittedName>
        <fullName evidence="21">Neur_chan_LBD domain-containing protein</fullName>
    </submittedName>
</protein>
<evidence type="ECO:0000256" key="10">
    <source>
        <dbReference type="ARBA" id="ARBA00023157"/>
    </source>
</evidence>
<dbReference type="SUPFAM" id="SSF63712">
    <property type="entry name" value="Nicotinic receptor ligand binding domain-like"/>
    <property type="match status" value="1"/>
</dbReference>
<dbReference type="InterPro" id="IPR006029">
    <property type="entry name" value="Neurotrans-gated_channel_TM"/>
</dbReference>
<keyword evidence="13" id="KW-0628">Postsynaptic cell membrane</keyword>
<dbReference type="InterPro" id="IPR006202">
    <property type="entry name" value="Neur_chan_lig-bd"/>
</dbReference>
<evidence type="ECO:0000256" key="14">
    <source>
        <dbReference type="ARBA" id="ARBA00023286"/>
    </source>
</evidence>
<dbReference type="InterPro" id="IPR006201">
    <property type="entry name" value="Neur_channel"/>
</dbReference>
<evidence type="ECO:0000256" key="2">
    <source>
        <dbReference type="ARBA" id="ARBA00022448"/>
    </source>
</evidence>
<evidence type="ECO:0000256" key="1">
    <source>
        <dbReference type="ARBA" id="ARBA00009237"/>
    </source>
</evidence>